<dbReference type="PANTHER" id="PTHR33420:SF3">
    <property type="entry name" value="FIMBRIAL SUBUNIT ELFA"/>
    <property type="match status" value="1"/>
</dbReference>
<dbReference type="GO" id="GO:0043709">
    <property type="term" value="P:cell adhesion involved in single-species biofilm formation"/>
    <property type="evidence" value="ECO:0007669"/>
    <property type="project" value="TreeGrafter"/>
</dbReference>
<comment type="subcellular location">
    <subcellularLocation>
        <location evidence="1">Fimbrium</location>
    </subcellularLocation>
</comment>
<dbReference type="SUPFAM" id="SSF49401">
    <property type="entry name" value="Bacterial adhesins"/>
    <property type="match status" value="1"/>
</dbReference>
<evidence type="ECO:0000256" key="4">
    <source>
        <dbReference type="ARBA" id="ARBA00023263"/>
    </source>
</evidence>
<dbReference type="Proteomes" id="UP000247620">
    <property type="component" value="Unassembled WGS sequence"/>
</dbReference>
<dbReference type="InterPro" id="IPR000259">
    <property type="entry name" value="Adhesion_dom_fimbrial"/>
</dbReference>
<name>A0A2V4I1P9_9PSED</name>
<keyword evidence="3" id="KW-0732">Signal</keyword>
<evidence type="ECO:0000256" key="2">
    <source>
        <dbReference type="ARBA" id="ARBA00006671"/>
    </source>
</evidence>
<comment type="caution">
    <text evidence="6">The sequence shown here is derived from an EMBL/GenBank/DDBJ whole genome shotgun (WGS) entry which is preliminary data.</text>
</comment>
<gene>
    <name evidence="6" type="ORF">DMX07_15080</name>
</gene>
<keyword evidence="4" id="KW-0281">Fimbrium</keyword>
<reference evidence="6 7" key="1">
    <citation type="submission" date="2018-06" db="EMBL/GenBank/DDBJ databases">
        <title>Pseudomonas diversity within urban Lake Michigan freshwaters.</title>
        <authorList>
            <person name="Batrich M."/>
            <person name="Hatzopoulos T."/>
            <person name="Putonti C."/>
        </authorList>
    </citation>
    <scope>NUCLEOTIDE SEQUENCE [LARGE SCALE GENOMIC DNA]</scope>
    <source>
        <strain evidence="6 7">LBp-160603</strain>
    </source>
</reference>
<sequence>MRNHRSEYCGGKKRGLMKVLLSRSRSWLYAVSLSFFSFSSSVLKAECKISYAPVTFTVNVPSFLNIPRDTPNGAEVYRSPDVTLTGPPTFSCGVYDYSFSGYSSVGGTSATGPSLLGTSGLAWQMVTDGLLLPPYPKGTSYSGTFSIKTAGIRIYKVGEIDLTALSSGTLGSFLIGGNPLFHLATSNSITPVVSSCTTPSINVPLGKQSSNDFKGVGSTVGERHFNIQLNNCPAGINSISYRLDPVNAAFDAKNGILALDPGGATGVGIKIMDSNGAAVALGQTLNFSNSVAAGSYSIPLKAAYYKISDTVVGGAANASMQFTVTYQ</sequence>
<dbReference type="InterPro" id="IPR050263">
    <property type="entry name" value="Bact_Fimbrial_Adh_Pro"/>
</dbReference>
<dbReference type="AlphaFoldDB" id="A0A2V4I1P9"/>
<evidence type="ECO:0000256" key="3">
    <source>
        <dbReference type="ARBA" id="ARBA00022729"/>
    </source>
</evidence>
<comment type="similarity">
    <text evidence="2">Belongs to the fimbrial protein family.</text>
</comment>
<dbReference type="GO" id="GO:0009289">
    <property type="term" value="C:pilus"/>
    <property type="evidence" value="ECO:0007669"/>
    <property type="project" value="UniProtKB-SubCell"/>
</dbReference>
<dbReference type="PANTHER" id="PTHR33420">
    <property type="entry name" value="FIMBRIAL SUBUNIT ELFA-RELATED"/>
    <property type="match status" value="1"/>
</dbReference>
<proteinExistence type="inferred from homology"/>
<organism evidence="6 7">
    <name type="scientific">Pseudomonas soli</name>
    <dbReference type="NCBI Taxonomy" id="1306993"/>
    <lineage>
        <taxon>Bacteria</taxon>
        <taxon>Pseudomonadati</taxon>
        <taxon>Pseudomonadota</taxon>
        <taxon>Gammaproteobacteria</taxon>
        <taxon>Pseudomonadales</taxon>
        <taxon>Pseudomonadaceae</taxon>
        <taxon>Pseudomonas</taxon>
    </lineage>
</organism>
<dbReference type="Pfam" id="PF00419">
    <property type="entry name" value="Fimbrial"/>
    <property type="match status" value="1"/>
</dbReference>
<evidence type="ECO:0000259" key="5">
    <source>
        <dbReference type="Pfam" id="PF00419"/>
    </source>
</evidence>
<evidence type="ECO:0000256" key="1">
    <source>
        <dbReference type="ARBA" id="ARBA00004561"/>
    </source>
</evidence>
<evidence type="ECO:0000313" key="7">
    <source>
        <dbReference type="Proteomes" id="UP000247620"/>
    </source>
</evidence>
<dbReference type="InterPro" id="IPR036937">
    <property type="entry name" value="Adhesion_dom_fimbrial_sf"/>
</dbReference>
<dbReference type="EMBL" id="QJRO01000009">
    <property type="protein sequence ID" value="PYB80514.1"/>
    <property type="molecule type" value="Genomic_DNA"/>
</dbReference>
<dbReference type="InterPro" id="IPR008966">
    <property type="entry name" value="Adhesion_dom_sf"/>
</dbReference>
<accession>A0A2V4I1P9</accession>
<feature type="domain" description="Fimbrial-type adhesion" evidence="5">
    <location>
        <begin position="199"/>
        <end position="327"/>
    </location>
</feature>
<protein>
    <recommendedName>
        <fullName evidence="5">Fimbrial-type adhesion domain-containing protein</fullName>
    </recommendedName>
</protein>
<dbReference type="Gene3D" id="2.60.40.1090">
    <property type="entry name" value="Fimbrial-type adhesion domain"/>
    <property type="match status" value="1"/>
</dbReference>
<evidence type="ECO:0000313" key="6">
    <source>
        <dbReference type="EMBL" id="PYB80514.1"/>
    </source>
</evidence>